<evidence type="ECO:0000313" key="1">
    <source>
        <dbReference type="EMBL" id="MBI4595149.1"/>
    </source>
</evidence>
<accession>A0A933GLW2</accession>
<proteinExistence type="predicted"/>
<sequence length="78" mass="8574">MPVAIHPRLGHERLYLSATTPPSGAHGDVPYSIDVPPNIANLSQGRLSRYCFHDGGVTAIASLRQYRIDQLFEVDGEK</sequence>
<dbReference type="AlphaFoldDB" id="A0A933GLW2"/>
<reference evidence="1" key="1">
    <citation type="submission" date="2020-07" db="EMBL/GenBank/DDBJ databases">
        <title>Huge and variable diversity of episymbiotic CPR bacteria and DPANN archaea in groundwater ecosystems.</title>
        <authorList>
            <person name="He C.Y."/>
            <person name="Keren R."/>
            <person name="Whittaker M."/>
            <person name="Farag I.F."/>
            <person name="Doudna J."/>
            <person name="Cate J.H.D."/>
            <person name="Banfield J.F."/>
        </authorList>
    </citation>
    <scope>NUCLEOTIDE SEQUENCE</scope>
    <source>
        <strain evidence="1">NC_groundwater_1482_Ag_S-0.65um_47_24</strain>
    </source>
</reference>
<protein>
    <submittedName>
        <fullName evidence="1">Uncharacterized protein</fullName>
    </submittedName>
</protein>
<gene>
    <name evidence="1" type="ORF">HY730_02095</name>
</gene>
<dbReference type="EMBL" id="JACQWF010000097">
    <property type="protein sequence ID" value="MBI4595149.1"/>
    <property type="molecule type" value="Genomic_DNA"/>
</dbReference>
<organism evidence="1 2">
    <name type="scientific">Tectimicrobiota bacterium</name>
    <dbReference type="NCBI Taxonomy" id="2528274"/>
    <lineage>
        <taxon>Bacteria</taxon>
        <taxon>Pseudomonadati</taxon>
        <taxon>Nitrospinota/Tectimicrobiota group</taxon>
        <taxon>Candidatus Tectimicrobiota</taxon>
    </lineage>
</organism>
<dbReference type="Proteomes" id="UP000772181">
    <property type="component" value="Unassembled WGS sequence"/>
</dbReference>
<comment type="caution">
    <text evidence="1">The sequence shown here is derived from an EMBL/GenBank/DDBJ whole genome shotgun (WGS) entry which is preliminary data.</text>
</comment>
<name>A0A933GLW2_UNCTE</name>
<evidence type="ECO:0000313" key="2">
    <source>
        <dbReference type="Proteomes" id="UP000772181"/>
    </source>
</evidence>